<evidence type="ECO:0000259" key="2">
    <source>
        <dbReference type="Pfam" id="PF20613"/>
    </source>
</evidence>
<keyword evidence="4" id="KW-1185">Reference proteome</keyword>
<evidence type="ECO:0000313" key="3">
    <source>
        <dbReference type="EMBL" id="GIH34280.1"/>
    </source>
</evidence>
<dbReference type="Pfam" id="PF20613">
    <property type="entry name" value="HipA_2"/>
    <property type="match status" value="1"/>
</dbReference>
<feature type="compositionally biased region" description="Basic and acidic residues" evidence="1">
    <location>
        <begin position="16"/>
        <end position="26"/>
    </location>
</feature>
<name>A0ABQ4FHJ3_9ACTN</name>
<feature type="region of interest" description="Disordered" evidence="1">
    <location>
        <begin position="279"/>
        <end position="299"/>
    </location>
</feature>
<protein>
    <recommendedName>
        <fullName evidence="2">HipA-like kinase domain-containing protein</fullName>
    </recommendedName>
</protein>
<organism evidence="3 4">
    <name type="scientific">Microbispora amethystogenes</name>
    <dbReference type="NCBI Taxonomy" id="1427754"/>
    <lineage>
        <taxon>Bacteria</taxon>
        <taxon>Bacillati</taxon>
        <taxon>Actinomycetota</taxon>
        <taxon>Actinomycetes</taxon>
        <taxon>Streptosporangiales</taxon>
        <taxon>Streptosporangiaceae</taxon>
        <taxon>Microbispora</taxon>
    </lineage>
</organism>
<accession>A0ABQ4FHJ3</accession>
<evidence type="ECO:0000256" key="1">
    <source>
        <dbReference type="SAM" id="MobiDB-lite"/>
    </source>
</evidence>
<sequence length="312" mass="34210">MAAGRQLRPATGTGDVVRHDGRRAPGGERPPALPVTFLSCSNRSRRRGTSRRCEGGSLPGVVEADDLGTYVVKFRGAGQGRRVLVAEIVCAELARRLGFATPELKVVDVDPQLGAREPDEEIQDLLTASAGHNLAIDFLPGALGFDPLAWRPDAEFASRVLWFDAFVHNVDRSWRNPNLLVWHGGVWLIDHGAALWFHHNWPTADPRRRFDGRDHVLAPFATRLGEADADLAGRVTRTLLDEVTALVPDEWLEDEPGFADAEAVRQAYAEHLLARAAGPRDWLPDPGEAPAPRDERGATIGGFWRAAREAGR</sequence>
<proteinExistence type="predicted"/>
<feature type="domain" description="HipA-like kinase" evidence="2">
    <location>
        <begin position="54"/>
        <end position="278"/>
    </location>
</feature>
<dbReference type="Proteomes" id="UP000651728">
    <property type="component" value="Unassembled WGS sequence"/>
</dbReference>
<gene>
    <name evidence="3" type="ORF">Mam01_44440</name>
</gene>
<dbReference type="InterPro" id="IPR046748">
    <property type="entry name" value="HipA_2"/>
</dbReference>
<dbReference type="EMBL" id="BOOB01000034">
    <property type="protein sequence ID" value="GIH34280.1"/>
    <property type="molecule type" value="Genomic_DNA"/>
</dbReference>
<evidence type="ECO:0000313" key="4">
    <source>
        <dbReference type="Proteomes" id="UP000651728"/>
    </source>
</evidence>
<reference evidence="3 4" key="1">
    <citation type="submission" date="2021-01" db="EMBL/GenBank/DDBJ databases">
        <title>Whole genome shotgun sequence of Microbispora amethystogenes NBRC 101907.</title>
        <authorList>
            <person name="Komaki H."/>
            <person name="Tamura T."/>
        </authorList>
    </citation>
    <scope>NUCLEOTIDE SEQUENCE [LARGE SCALE GENOMIC DNA]</scope>
    <source>
        <strain evidence="3 4">NBRC 101907</strain>
    </source>
</reference>
<feature type="region of interest" description="Disordered" evidence="1">
    <location>
        <begin position="1"/>
        <end position="31"/>
    </location>
</feature>
<comment type="caution">
    <text evidence="3">The sequence shown here is derived from an EMBL/GenBank/DDBJ whole genome shotgun (WGS) entry which is preliminary data.</text>
</comment>